<organism evidence="1 2">
    <name type="scientific">Vibrio vulnificus</name>
    <dbReference type="NCBI Taxonomy" id="672"/>
    <lineage>
        <taxon>Bacteria</taxon>
        <taxon>Pseudomonadati</taxon>
        <taxon>Pseudomonadota</taxon>
        <taxon>Gammaproteobacteria</taxon>
        <taxon>Vibrionales</taxon>
        <taxon>Vibrionaceae</taxon>
        <taxon>Vibrio</taxon>
    </lineage>
</organism>
<protein>
    <submittedName>
        <fullName evidence="1">Uncharacterized protein</fullName>
    </submittedName>
</protein>
<name>A0ABX4WVD1_VIBVL</name>
<reference evidence="1" key="1">
    <citation type="submission" date="2017-12" db="EMBL/GenBank/DDBJ databases">
        <title>FDA dAtabase for Regulatory Grade micrObial Sequences (FDA-ARGOS): Supporting development and validation of Infectious Disease Dx tests.</title>
        <authorList>
            <person name="Hoffmann M."/>
            <person name="Allard M."/>
            <person name="Evans P."/>
            <person name="Brown E."/>
            <person name="Tallon L.J."/>
            <person name="Sadzewicz L."/>
            <person name="Sengamalay N."/>
            <person name="Ott S."/>
            <person name="Godinez A."/>
            <person name="Nagaraj S."/>
            <person name="Vavikolanu K."/>
            <person name="Aluvathingal J."/>
            <person name="Nadendla S."/>
            <person name="Hobson J."/>
            <person name="Sichtig H."/>
        </authorList>
    </citation>
    <scope>NUCLEOTIDE SEQUENCE [LARGE SCALE GENOMIC DNA]</scope>
    <source>
        <strain evidence="1">FDAARGOS_118</strain>
    </source>
</reference>
<proteinExistence type="predicted"/>
<dbReference type="EMBL" id="LOSH02000004">
    <property type="protein sequence ID" value="PNM67519.1"/>
    <property type="molecule type" value="Genomic_DNA"/>
</dbReference>
<gene>
    <name evidence="1" type="ORF">AL548_014890</name>
</gene>
<sequence>MLKQGIIGIVISFLSTAAIGSDWSINTHGVGVGIQKEQASDDKVNVMVITRNYMAYVIMGFDESYCYDRAMLVNGKGVSFEASFEKSDNKYIKPHACYYMPKTEKGADYLFNTFIESTEVVVNGNRFSAIGFISVVEQLASLDEAM</sequence>
<keyword evidence="2" id="KW-1185">Reference proteome</keyword>
<dbReference type="RefSeq" id="WP_039562350.1">
    <property type="nucleotide sequence ID" value="NZ_JAERID010000073.1"/>
</dbReference>
<dbReference type="Proteomes" id="UP000054370">
    <property type="component" value="Unassembled WGS sequence"/>
</dbReference>
<accession>A0ABX4WVD1</accession>
<comment type="caution">
    <text evidence="1">The sequence shown here is derived from an EMBL/GenBank/DDBJ whole genome shotgun (WGS) entry which is preliminary data.</text>
</comment>
<evidence type="ECO:0000313" key="2">
    <source>
        <dbReference type="Proteomes" id="UP000054370"/>
    </source>
</evidence>
<evidence type="ECO:0000313" key="1">
    <source>
        <dbReference type="EMBL" id="PNM67519.1"/>
    </source>
</evidence>